<dbReference type="GO" id="GO:0004518">
    <property type="term" value="F:nuclease activity"/>
    <property type="evidence" value="ECO:0007669"/>
    <property type="project" value="UniProtKB-KW"/>
</dbReference>
<dbReference type="GO" id="GO:0110155">
    <property type="term" value="P:NAD-cap decapping"/>
    <property type="evidence" value="ECO:0007669"/>
    <property type="project" value="TreeGrafter"/>
</dbReference>
<evidence type="ECO:0000256" key="1">
    <source>
        <dbReference type="ARBA" id="ARBA00006562"/>
    </source>
</evidence>
<dbReference type="AlphaFoldDB" id="F4Q5G4"/>
<accession>F4Q5G4</accession>
<dbReference type="OrthoDB" id="5853397at2759"/>
<gene>
    <name evidence="5" type="ORF">DFA_08213</name>
</gene>
<dbReference type="InterPro" id="IPR039039">
    <property type="entry name" value="RAI1-like_fam"/>
</dbReference>
<dbReference type="GO" id="GO:0005634">
    <property type="term" value="C:nucleus"/>
    <property type="evidence" value="ECO:0007669"/>
    <property type="project" value="UniProtKB-SubCell"/>
</dbReference>
<dbReference type="GeneID" id="14868720"/>
<comment type="cofactor">
    <cofactor evidence="2">
        <name>a divalent metal cation</name>
        <dbReference type="ChEBI" id="CHEBI:60240"/>
    </cofactor>
</comment>
<organism evidence="5 6">
    <name type="scientific">Cavenderia fasciculata</name>
    <name type="common">Slime mold</name>
    <name type="synonym">Dictyostelium fasciculatum</name>
    <dbReference type="NCBI Taxonomy" id="261658"/>
    <lineage>
        <taxon>Eukaryota</taxon>
        <taxon>Amoebozoa</taxon>
        <taxon>Evosea</taxon>
        <taxon>Eumycetozoa</taxon>
        <taxon>Dictyostelia</taxon>
        <taxon>Acytosteliales</taxon>
        <taxon>Cavenderiaceae</taxon>
        <taxon>Cavenderia</taxon>
    </lineage>
</organism>
<evidence type="ECO:0000313" key="5">
    <source>
        <dbReference type="EMBL" id="EGG17223.1"/>
    </source>
</evidence>
<evidence type="ECO:0000313" key="6">
    <source>
        <dbReference type="Proteomes" id="UP000007797"/>
    </source>
</evidence>
<dbReference type="GO" id="GO:0005829">
    <property type="term" value="C:cytosol"/>
    <property type="evidence" value="ECO:0007669"/>
    <property type="project" value="TreeGrafter"/>
</dbReference>
<evidence type="ECO:0000259" key="4">
    <source>
        <dbReference type="Pfam" id="PF08652"/>
    </source>
</evidence>
<dbReference type="Proteomes" id="UP000007797">
    <property type="component" value="Unassembled WGS sequence"/>
</dbReference>
<evidence type="ECO:0000256" key="3">
    <source>
        <dbReference type="SAM" id="MobiDB-lite"/>
    </source>
</evidence>
<dbReference type="STRING" id="1054147.F4Q5G4"/>
<keyword evidence="2" id="KW-0540">Nuclease</keyword>
<dbReference type="OMA" id="EYHIHAT"/>
<dbReference type="EC" id="3.6.1.-" evidence="2"/>
<keyword evidence="2" id="KW-0539">Nucleus</keyword>
<dbReference type="GO" id="GO:0000166">
    <property type="term" value="F:nucleotide binding"/>
    <property type="evidence" value="ECO:0007669"/>
    <property type="project" value="UniProtKB-KW"/>
</dbReference>
<dbReference type="InterPro" id="IPR013961">
    <property type="entry name" value="RAI1"/>
</dbReference>
<feature type="region of interest" description="Disordered" evidence="3">
    <location>
        <begin position="1"/>
        <end position="53"/>
    </location>
</feature>
<dbReference type="GO" id="GO:0034353">
    <property type="term" value="F:mRNA 5'-diphosphatase activity"/>
    <property type="evidence" value="ECO:0007669"/>
    <property type="project" value="TreeGrafter"/>
</dbReference>
<proteinExistence type="inferred from homology"/>
<feature type="domain" description="RAI1-like" evidence="4">
    <location>
        <begin position="56"/>
        <end position="376"/>
    </location>
</feature>
<evidence type="ECO:0000256" key="2">
    <source>
        <dbReference type="RuleBase" id="RU367113"/>
    </source>
</evidence>
<keyword evidence="2" id="KW-0547">Nucleotide-binding</keyword>
<dbReference type="EMBL" id="GL883021">
    <property type="protein sequence ID" value="EGG17223.1"/>
    <property type="molecule type" value="Genomic_DNA"/>
</dbReference>
<dbReference type="PANTHER" id="PTHR12395:SF9">
    <property type="entry name" value="DECAPPING AND EXORIBONUCLEASE PROTEIN"/>
    <property type="match status" value="1"/>
</dbReference>
<keyword evidence="2" id="KW-0479">Metal-binding</keyword>
<feature type="compositionally biased region" description="Low complexity" evidence="3">
    <location>
        <begin position="15"/>
        <end position="32"/>
    </location>
</feature>
<dbReference type="GO" id="GO:0000956">
    <property type="term" value="P:nuclear-transcribed mRNA catabolic process"/>
    <property type="evidence" value="ECO:0007669"/>
    <property type="project" value="TreeGrafter"/>
</dbReference>
<dbReference type="PANTHER" id="PTHR12395">
    <property type="entry name" value="DOM-3 RELATED"/>
    <property type="match status" value="1"/>
</dbReference>
<dbReference type="KEGG" id="dfa:DFA_08213"/>
<protein>
    <recommendedName>
        <fullName evidence="2">Decapping nuclease</fullName>
        <ecNumber evidence="2">3.6.1.-</ecNumber>
    </recommendedName>
</protein>
<dbReference type="Pfam" id="PF08652">
    <property type="entry name" value="RAI1"/>
    <property type="match status" value="1"/>
</dbReference>
<comment type="function">
    <text evidence="2">Decapping enzyme for NAD-capped RNAs: specifically hydrolyzes the nicotinamide adenine dinucleotide (NAD) cap from a subset of RNAs by removing the entire NAD moiety from the 5'-end of an NAD-capped RNA.</text>
</comment>
<sequence>MKHIKSVNIYHLKPQQQQQQQHNQNRYNNNNNNDRRNFNQRQQQKQQDLSQYSITKPKEIATFSYDDDNNRFPSIINEFKEPKQLPINLVEGFDLKSMPLNNNPSPLDPILDTLESNNINLRDIDFITYRNNLNKIFGSYINKDSWTIDIETKNDIIHLGIVMDAKIGYSDENHAKSIYSGFKFEELATSRETTLKYCSIVKTRLANQFNIILAAEIDCIEKEKKENQEKEKEKDNLKRNRDEEEQEKERVERKYIELKTYRLLNNDKTINTFERFKTFAFWMQSFWAGIETIVCGFRDEEFNVTEIKHYNTHQLSIIGRNHWNPNECMFVGYQILQFIKSNVLMNQRYSLQFIHPNIVLYQLDKSTAPSILPSGYQDWLAQSTKKK</sequence>
<feature type="region of interest" description="Disordered" evidence="3">
    <location>
        <begin position="225"/>
        <end position="249"/>
    </location>
</feature>
<dbReference type="GO" id="GO:0003723">
    <property type="term" value="F:RNA binding"/>
    <property type="evidence" value="ECO:0007669"/>
    <property type="project" value="UniProtKB-KW"/>
</dbReference>
<dbReference type="RefSeq" id="XP_004355707.1">
    <property type="nucleotide sequence ID" value="XM_004355654.1"/>
</dbReference>
<comment type="similarity">
    <text evidence="1 2">Belongs to the DXO/Dom3Z family.</text>
</comment>
<dbReference type="GO" id="GO:0046872">
    <property type="term" value="F:metal ion binding"/>
    <property type="evidence" value="ECO:0007669"/>
    <property type="project" value="UniProtKB-KW"/>
</dbReference>
<reference evidence="6" key="1">
    <citation type="journal article" date="2011" name="Genome Res.">
        <title>Phylogeny-wide analysis of social amoeba genomes highlights ancient origins for complex intercellular communication.</title>
        <authorList>
            <person name="Heidel A.J."/>
            <person name="Lawal H.M."/>
            <person name="Felder M."/>
            <person name="Schilde C."/>
            <person name="Helps N.R."/>
            <person name="Tunggal B."/>
            <person name="Rivero F."/>
            <person name="John U."/>
            <person name="Schleicher M."/>
            <person name="Eichinger L."/>
            <person name="Platzer M."/>
            <person name="Noegel A.A."/>
            <person name="Schaap P."/>
            <person name="Gloeckner G."/>
        </authorList>
    </citation>
    <scope>NUCLEOTIDE SEQUENCE [LARGE SCALE GENOMIC DNA]</scope>
    <source>
        <strain evidence="6">SH3</strain>
    </source>
</reference>
<name>F4Q5G4_CACFS</name>
<comment type="subcellular location">
    <subcellularLocation>
        <location evidence="2">Nucleus</location>
    </subcellularLocation>
</comment>
<keyword evidence="2" id="KW-0378">Hydrolase</keyword>
<keyword evidence="2" id="KW-0694">RNA-binding</keyword>
<keyword evidence="6" id="KW-1185">Reference proteome</keyword>